<organism evidence="2 3">
    <name type="scientific">Streptomyces venetus</name>
    <dbReference type="NCBI Taxonomy" id="1701086"/>
    <lineage>
        <taxon>Bacteria</taxon>
        <taxon>Bacillati</taxon>
        <taxon>Actinomycetota</taxon>
        <taxon>Actinomycetes</taxon>
        <taxon>Kitasatosporales</taxon>
        <taxon>Streptomycetaceae</taxon>
        <taxon>Streptomyces</taxon>
    </lineage>
</organism>
<sequence>MPGPETSRQIPRGAWYDRHKREDREPPKLQEPESKPGQVVDLMAALHESVQQARASRGEDADVHEMPKKKTAKKQPA</sequence>
<dbReference type="EMBL" id="BAABET010000021">
    <property type="protein sequence ID" value="GAA4340805.1"/>
    <property type="molecule type" value="Genomic_DNA"/>
</dbReference>
<gene>
    <name evidence="2" type="ORF">GCM10023086_76620</name>
</gene>
<comment type="caution">
    <text evidence="2">The sequence shown here is derived from an EMBL/GenBank/DDBJ whole genome shotgun (WGS) entry which is preliminary data.</text>
</comment>
<dbReference type="Proteomes" id="UP001501115">
    <property type="component" value="Unassembled WGS sequence"/>
</dbReference>
<accession>A0ABP8HKZ3</accession>
<protein>
    <submittedName>
        <fullName evidence="2">Uncharacterized protein</fullName>
    </submittedName>
</protein>
<dbReference type="RefSeq" id="WP_425588596.1">
    <property type="nucleotide sequence ID" value="NZ_BAABET010000021.1"/>
</dbReference>
<feature type="compositionally biased region" description="Basic and acidic residues" evidence="1">
    <location>
        <begin position="56"/>
        <end position="68"/>
    </location>
</feature>
<evidence type="ECO:0000256" key="1">
    <source>
        <dbReference type="SAM" id="MobiDB-lite"/>
    </source>
</evidence>
<evidence type="ECO:0000313" key="2">
    <source>
        <dbReference type="EMBL" id="GAA4340805.1"/>
    </source>
</evidence>
<proteinExistence type="predicted"/>
<feature type="region of interest" description="Disordered" evidence="1">
    <location>
        <begin position="1"/>
        <end position="37"/>
    </location>
</feature>
<name>A0ABP8HKZ3_9ACTN</name>
<keyword evidence="3" id="KW-1185">Reference proteome</keyword>
<reference evidence="3" key="1">
    <citation type="journal article" date="2019" name="Int. J. Syst. Evol. Microbiol.">
        <title>The Global Catalogue of Microorganisms (GCM) 10K type strain sequencing project: providing services to taxonomists for standard genome sequencing and annotation.</title>
        <authorList>
            <consortium name="The Broad Institute Genomics Platform"/>
            <consortium name="The Broad Institute Genome Sequencing Center for Infectious Disease"/>
            <person name="Wu L."/>
            <person name="Ma J."/>
        </authorList>
    </citation>
    <scope>NUCLEOTIDE SEQUENCE [LARGE SCALE GENOMIC DNA]</scope>
    <source>
        <strain evidence="3">JCM 31290</strain>
    </source>
</reference>
<feature type="region of interest" description="Disordered" evidence="1">
    <location>
        <begin position="49"/>
        <end position="77"/>
    </location>
</feature>
<evidence type="ECO:0000313" key="3">
    <source>
        <dbReference type="Proteomes" id="UP001501115"/>
    </source>
</evidence>
<feature type="compositionally biased region" description="Basic and acidic residues" evidence="1">
    <location>
        <begin position="15"/>
        <end position="34"/>
    </location>
</feature>